<sequence>MSNYLSAIDLSAFMTLFPFRRELASATYSQLSPTYCQFASRVIQSVDIFDSTLVMHEQHELHSVDDDHASRHVVVVERHVVDPKNRVGDGEVGTRDEEQRSGVTSHAKPAVESGASHTHQRPSSTRTGRSLLFRSHRPTVRRASRPTTTTTTTTLTTAVRCCINNTAITVQQTGRRQERYYAETRRPPRLLVQGIRSRRARTTSMDTVKAAMHEITLPSYVKA</sequence>
<feature type="compositionally biased region" description="Basic residues" evidence="1">
    <location>
        <begin position="134"/>
        <end position="144"/>
    </location>
</feature>
<name>A0A4S2JRE1_9HYME</name>
<dbReference type="EMBL" id="QBLH01003477">
    <property type="protein sequence ID" value="TGZ38056.1"/>
    <property type="molecule type" value="Genomic_DNA"/>
</dbReference>
<evidence type="ECO:0000256" key="1">
    <source>
        <dbReference type="SAM" id="MobiDB-lite"/>
    </source>
</evidence>
<comment type="caution">
    <text evidence="2">The sequence shown here is derived from an EMBL/GenBank/DDBJ whole genome shotgun (WGS) entry which is preliminary data.</text>
</comment>
<proteinExistence type="predicted"/>
<reference evidence="2 3" key="1">
    <citation type="journal article" date="2019" name="Philos. Trans. R. Soc. Lond., B, Biol. Sci.">
        <title>Ant behaviour and brain gene expression of defending hosts depend on the ecological success of the intruding social parasite.</title>
        <authorList>
            <person name="Kaur R."/>
            <person name="Stoldt M."/>
            <person name="Jongepier E."/>
            <person name="Feldmeyer B."/>
            <person name="Menzel F."/>
            <person name="Bornberg-Bauer E."/>
            <person name="Foitzik S."/>
        </authorList>
    </citation>
    <scope>NUCLEOTIDE SEQUENCE [LARGE SCALE GENOMIC DNA]</scope>
    <source>
        <tissue evidence="2">Whole body</tissue>
    </source>
</reference>
<accession>A0A4S2JRE1</accession>
<keyword evidence="3" id="KW-1185">Reference proteome</keyword>
<gene>
    <name evidence="2" type="ORF">DBV15_07502</name>
</gene>
<organism evidence="2 3">
    <name type="scientific">Temnothorax longispinosus</name>
    <dbReference type="NCBI Taxonomy" id="300112"/>
    <lineage>
        <taxon>Eukaryota</taxon>
        <taxon>Metazoa</taxon>
        <taxon>Ecdysozoa</taxon>
        <taxon>Arthropoda</taxon>
        <taxon>Hexapoda</taxon>
        <taxon>Insecta</taxon>
        <taxon>Pterygota</taxon>
        <taxon>Neoptera</taxon>
        <taxon>Endopterygota</taxon>
        <taxon>Hymenoptera</taxon>
        <taxon>Apocrita</taxon>
        <taxon>Aculeata</taxon>
        <taxon>Formicoidea</taxon>
        <taxon>Formicidae</taxon>
        <taxon>Myrmicinae</taxon>
        <taxon>Temnothorax</taxon>
    </lineage>
</organism>
<evidence type="ECO:0000313" key="3">
    <source>
        <dbReference type="Proteomes" id="UP000310200"/>
    </source>
</evidence>
<dbReference type="Proteomes" id="UP000310200">
    <property type="component" value="Unassembled WGS sequence"/>
</dbReference>
<feature type="compositionally biased region" description="Polar residues" evidence="1">
    <location>
        <begin position="115"/>
        <end position="128"/>
    </location>
</feature>
<feature type="compositionally biased region" description="Basic and acidic residues" evidence="1">
    <location>
        <begin position="83"/>
        <end position="100"/>
    </location>
</feature>
<feature type="region of interest" description="Disordered" evidence="1">
    <location>
        <begin position="83"/>
        <end position="150"/>
    </location>
</feature>
<dbReference type="AlphaFoldDB" id="A0A4S2JRE1"/>
<protein>
    <submittedName>
        <fullName evidence="2">Uncharacterized protein</fullName>
    </submittedName>
</protein>
<evidence type="ECO:0000313" key="2">
    <source>
        <dbReference type="EMBL" id="TGZ38056.1"/>
    </source>
</evidence>